<reference evidence="17 18" key="1">
    <citation type="journal article" date="2017" name="BMC Genomics">
        <title>Whole-genome assembly of Babesia ovata and comparative genomics between closely related pathogens.</title>
        <authorList>
            <person name="Yamagishi J."/>
            <person name="Asada M."/>
            <person name="Hakimi H."/>
            <person name="Tanaka T.Q."/>
            <person name="Sugimoto C."/>
            <person name="Kawazu S."/>
        </authorList>
    </citation>
    <scope>NUCLEOTIDE SEQUENCE [LARGE SCALE GENOMIC DNA]</scope>
    <source>
        <strain evidence="17 18">Miyake</strain>
    </source>
</reference>
<dbReference type="GO" id="GO:0003677">
    <property type="term" value="F:DNA binding"/>
    <property type="evidence" value="ECO:0007669"/>
    <property type="project" value="UniProtKB-KW"/>
</dbReference>
<keyword evidence="3" id="KW-0479">Metal-binding</keyword>
<dbReference type="GO" id="GO:0045910">
    <property type="term" value="P:negative regulation of DNA recombination"/>
    <property type="evidence" value="ECO:0007669"/>
    <property type="project" value="TreeGrafter"/>
</dbReference>
<evidence type="ECO:0000313" key="18">
    <source>
        <dbReference type="Proteomes" id="UP000236319"/>
    </source>
</evidence>
<dbReference type="GO" id="GO:0010569">
    <property type="term" value="P:regulation of double-strand break repair via homologous recombination"/>
    <property type="evidence" value="ECO:0007669"/>
    <property type="project" value="TreeGrafter"/>
</dbReference>
<dbReference type="GO" id="GO:0003678">
    <property type="term" value="F:DNA helicase activity"/>
    <property type="evidence" value="ECO:0007669"/>
    <property type="project" value="InterPro"/>
</dbReference>
<dbReference type="InterPro" id="IPR027417">
    <property type="entry name" value="P-loop_NTPase"/>
</dbReference>
<dbReference type="SMART" id="SM00488">
    <property type="entry name" value="DEXDc2"/>
    <property type="match status" value="1"/>
</dbReference>
<feature type="region of interest" description="Disordered" evidence="15">
    <location>
        <begin position="442"/>
        <end position="484"/>
    </location>
</feature>
<dbReference type="PANTHER" id="PTHR11472:SF34">
    <property type="entry name" value="REGULATOR OF TELOMERE ELONGATION HELICASE 1"/>
    <property type="match status" value="1"/>
</dbReference>
<feature type="compositionally biased region" description="Polar residues" evidence="15">
    <location>
        <begin position="466"/>
        <end position="479"/>
    </location>
</feature>
<dbReference type="VEuPathDB" id="PiroplasmaDB:BOVATA_001460"/>
<evidence type="ECO:0000256" key="8">
    <source>
        <dbReference type="ARBA" id="ARBA00022840"/>
    </source>
</evidence>
<keyword evidence="4" id="KW-0547">Nucleotide-binding</keyword>
<dbReference type="GO" id="GO:0070182">
    <property type="term" value="F:DNA polymerase binding"/>
    <property type="evidence" value="ECO:0007669"/>
    <property type="project" value="TreeGrafter"/>
</dbReference>
<proteinExistence type="predicted"/>
<comment type="caution">
    <text evidence="17">The sequence shown here is derived from an EMBL/GenBank/DDBJ whole genome shotgun (WGS) entry which is preliminary data.</text>
</comment>
<keyword evidence="6" id="KW-0378">Hydrolase</keyword>
<evidence type="ECO:0000259" key="16">
    <source>
        <dbReference type="PROSITE" id="PS51193"/>
    </source>
</evidence>
<dbReference type="GO" id="GO:0005524">
    <property type="term" value="F:ATP binding"/>
    <property type="evidence" value="ECO:0007669"/>
    <property type="project" value="UniProtKB-KW"/>
</dbReference>
<keyword evidence="18" id="KW-1185">Reference proteome</keyword>
<feature type="domain" description="Helicase ATP-binding" evidence="16">
    <location>
        <begin position="1"/>
        <end position="282"/>
    </location>
</feature>
<accession>A0A2H6K6M6</accession>
<dbReference type="InterPro" id="IPR006554">
    <property type="entry name" value="Helicase-like_DEXD_c2"/>
</dbReference>
<dbReference type="GO" id="GO:0051539">
    <property type="term" value="F:4 iron, 4 sulfur cluster binding"/>
    <property type="evidence" value="ECO:0007669"/>
    <property type="project" value="UniProtKB-KW"/>
</dbReference>
<comment type="subcellular location">
    <subcellularLocation>
        <location evidence="1">Nucleus</location>
    </subcellularLocation>
</comment>
<dbReference type="OrthoDB" id="19182at2759"/>
<dbReference type="SUPFAM" id="SSF52540">
    <property type="entry name" value="P-loop containing nucleoside triphosphate hydrolases"/>
    <property type="match status" value="1"/>
</dbReference>
<evidence type="ECO:0000256" key="14">
    <source>
        <dbReference type="ARBA" id="ARBA00023242"/>
    </source>
</evidence>
<keyword evidence="13" id="KW-0413">Isomerase</keyword>
<keyword evidence="5" id="KW-0227">DNA damage</keyword>
<keyword evidence="8" id="KW-0067">ATP-binding</keyword>
<dbReference type="GeneID" id="39872423"/>
<sequence>METVIKAVKNGQNALLESPTGTGKTLALMCSALACLWHSKFKNADAFKLSSPDGSCEAALLSTISDLRSSLQGGGKGSKGKASNNLRIIYASRTHSQLKQVIREAKKSSYTKEFAAKGLTTIVLGSRDQLCIHPGRRNATGEALNNFCKKQVQGQGCMYYNGLKKNKGSSKLQFYDFMDIEDLVMLGKTHKCCPFYASREAHETADVTLLPYNYLLSPLSRDAMEIKLANSVLIIDEAHNVESVAEEAATFTVRQVDVARYLMALRRFASAHKKAGEAQDPVAKPEGPAIDFAAMAKLATALKHFDTFMTNIKICMHSEAPPTSQPQELEPWQLAAVKKDHAIFKATDMLQYLMKNIGFHELRNMKIDEVIKSSIAALSTNVDDISYAYQAYYENAKALQEDLQSLMGLTVFFQHIYSKELLACPEYFHVFVTSDATFNASKQQETATNSPSNSATKGGGWKSKGVQKSQDDAPSSNSAPAEGGPLPKVMTFECLQATPSFLRLKNDGVRSILLTSGTLSPLKDLEKNIGGGRISFEYKLSNKHVAPSSNVCARVITGTDEDPQALSSVYNLRMTPPYVKALGESLLTFVKCVPAGVLVFFGSYSILEGTIKAWRRTGIYSDLEKVKTIFVETRSSSSEASIMVDNKFLQGGEDPTEAQLKEYNDLVAKGRGCIFIGVCRGKIAEGIDFSDDACRGVFVCGVPYPNPYDDNVALKMDFLSRDSDKAKNDEVMSQWYTSQAIRAVNQALGRAIRHIKDYGTVMLADRRFALSNLRKGISTWVTRNMEISDTMKSCELDIKNFFARFAKEPTTPPAHDPSKRIFPRFFTPITDSLSPAKPTEDADSDLLQFKSRKICSQEESGIASSLRSGSQVTAFANGFMTNPTTITKKGNTSSAEATPALSGWEMLDSWSTGDSIAITKLRRP</sequence>
<keyword evidence="14" id="KW-0539">Nucleus</keyword>
<dbReference type="InterPro" id="IPR002464">
    <property type="entry name" value="DNA/RNA_helicase_DEAH_CS"/>
</dbReference>
<evidence type="ECO:0000256" key="10">
    <source>
        <dbReference type="ARBA" id="ARBA00023014"/>
    </source>
</evidence>
<dbReference type="GO" id="GO:0046872">
    <property type="term" value="F:metal ion binding"/>
    <property type="evidence" value="ECO:0007669"/>
    <property type="project" value="UniProtKB-KW"/>
</dbReference>
<dbReference type="InterPro" id="IPR045028">
    <property type="entry name" value="DinG/Rad3-like"/>
</dbReference>
<feature type="compositionally biased region" description="Polar residues" evidence="15">
    <location>
        <begin position="442"/>
        <end position="456"/>
    </location>
</feature>
<gene>
    <name evidence="17" type="ORF">BOVATA_001460</name>
</gene>
<evidence type="ECO:0000256" key="15">
    <source>
        <dbReference type="SAM" id="MobiDB-lite"/>
    </source>
</evidence>
<dbReference type="SMART" id="SM00491">
    <property type="entry name" value="HELICc2"/>
    <property type="match status" value="1"/>
</dbReference>
<dbReference type="GO" id="GO:0016818">
    <property type="term" value="F:hydrolase activity, acting on acid anhydrides, in phosphorus-containing anhydrides"/>
    <property type="evidence" value="ECO:0007669"/>
    <property type="project" value="InterPro"/>
</dbReference>
<organism evidence="17 18">
    <name type="scientific">Babesia ovata</name>
    <dbReference type="NCBI Taxonomy" id="189622"/>
    <lineage>
        <taxon>Eukaryota</taxon>
        <taxon>Sar</taxon>
        <taxon>Alveolata</taxon>
        <taxon>Apicomplexa</taxon>
        <taxon>Aconoidasida</taxon>
        <taxon>Piroplasmida</taxon>
        <taxon>Babesiidae</taxon>
        <taxon>Babesia</taxon>
    </lineage>
</organism>
<keyword evidence="7" id="KW-0347">Helicase</keyword>
<dbReference type="PROSITE" id="PS00690">
    <property type="entry name" value="DEAH_ATP_HELICASE"/>
    <property type="match status" value="1"/>
</dbReference>
<evidence type="ECO:0000256" key="4">
    <source>
        <dbReference type="ARBA" id="ARBA00022741"/>
    </source>
</evidence>
<evidence type="ECO:0000256" key="13">
    <source>
        <dbReference type="ARBA" id="ARBA00023235"/>
    </source>
</evidence>
<keyword evidence="2" id="KW-0004">4Fe-4S</keyword>
<dbReference type="InterPro" id="IPR013020">
    <property type="entry name" value="Rad3/Chl1-like"/>
</dbReference>
<evidence type="ECO:0000256" key="6">
    <source>
        <dbReference type="ARBA" id="ARBA00022801"/>
    </source>
</evidence>
<evidence type="ECO:0000313" key="17">
    <source>
        <dbReference type="EMBL" id="GBE58653.1"/>
    </source>
</evidence>
<dbReference type="GO" id="GO:0005634">
    <property type="term" value="C:nucleus"/>
    <property type="evidence" value="ECO:0007669"/>
    <property type="project" value="UniProtKB-SubCell"/>
</dbReference>
<dbReference type="Pfam" id="PF06733">
    <property type="entry name" value="DEAD_2"/>
    <property type="match status" value="1"/>
</dbReference>
<dbReference type="InterPro" id="IPR006555">
    <property type="entry name" value="ATP-dep_Helicase_C"/>
</dbReference>
<dbReference type="PANTHER" id="PTHR11472">
    <property type="entry name" value="DNA REPAIR DEAD HELICASE RAD3/XP-D SUBFAMILY MEMBER"/>
    <property type="match status" value="1"/>
</dbReference>
<name>A0A2H6K6M6_9APIC</name>
<evidence type="ECO:0000256" key="11">
    <source>
        <dbReference type="ARBA" id="ARBA00023125"/>
    </source>
</evidence>
<dbReference type="EMBL" id="BDSA01000001">
    <property type="protein sequence ID" value="GBE58653.1"/>
    <property type="molecule type" value="Genomic_DNA"/>
</dbReference>
<dbReference type="PROSITE" id="PS51193">
    <property type="entry name" value="HELICASE_ATP_BIND_2"/>
    <property type="match status" value="1"/>
</dbReference>
<evidence type="ECO:0000256" key="12">
    <source>
        <dbReference type="ARBA" id="ARBA00023204"/>
    </source>
</evidence>
<keyword evidence="12" id="KW-0234">DNA repair</keyword>
<dbReference type="GO" id="GO:1904430">
    <property type="term" value="P:negative regulation of t-circle formation"/>
    <property type="evidence" value="ECO:0007669"/>
    <property type="project" value="TreeGrafter"/>
</dbReference>
<dbReference type="Gene3D" id="3.40.50.300">
    <property type="entry name" value="P-loop containing nucleotide triphosphate hydrolases"/>
    <property type="match status" value="2"/>
</dbReference>
<keyword evidence="10" id="KW-0411">Iron-sulfur</keyword>
<keyword evidence="9" id="KW-0408">Iron</keyword>
<dbReference type="Proteomes" id="UP000236319">
    <property type="component" value="Unassembled WGS sequence"/>
</dbReference>
<dbReference type="GO" id="GO:0006281">
    <property type="term" value="P:DNA repair"/>
    <property type="evidence" value="ECO:0007669"/>
    <property type="project" value="UniProtKB-KW"/>
</dbReference>
<dbReference type="RefSeq" id="XP_028864896.1">
    <property type="nucleotide sequence ID" value="XM_029009063.1"/>
</dbReference>
<dbReference type="AlphaFoldDB" id="A0A2H6K6M6"/>
<evidence type="ECO:0000256" key="7">
    <source>
        <dbReference type="ARBA" id="ARBA00022806"/>
    </source>
</evidence>
<dbReference type="InterPro" id="IPR010614">
    <property type="entry name" value="RAD3-like_helicase_DEAD"/>
</dbReference>
<dbReference type="Pfam" id="PF13307">
    <property type="entry name" value="Helicase_C_2"/>
    <property type="match status" value="1"/>
</dbReference>
<protein>
    <submittedName>
        <fullName evidence="17">DNA repair protein</fullName>
    </submittedName>
</protein>
<evidence type="ECO:0000256" key="3">
    <source>
        <dbReference type="ARBA" id="ARBA00022723"/>
    </source>
</evidence>
<dbReference type="PROSITE" id="PS51257">
    <property type="entry name" value="PROKAR_LIPOPROTEIN"/>
    <property type="match status" value="1"/>
</dbReference>
<dbReference type="InterPro" id="IPR014013">
    <property type="entry name" value="Helic_SF1/SF2_ATP-bd_DinG/Rad3"/>
</dbReference>
<keyword evidence="11" id="KW-0238">DNA-binding</keyword>
<evidence type="ECO:0000256" key="1">
    <source>
        <dbReference type="ARBA" id="ARBA00004123"/>
    </source>
</evidence>
<evidence type="ECO:0000256" key="2">
    <source>
        <dbReference type="ARBA" id="ARBA00022485"/>
    </source>
</evidence>
<evidence type="ECO:0000256" key="9">
    <source>
        <dbReference type="ARBA" id="ARBA00023004"/>
    </source>
</evidence>
<dbReference type="NCBIfam" id="TIGR00604">
    <property type="entry name" value="rad3"/>
    <property type="match status" value="1"/>
</dbReference>
<evidence type="ECO:0000256" key="5">
    <source>
        <dbReference type="ARBA" id="ARBA00022763"/>
    </source>
</evidence>
<dbReference type="GO" id="GO:0090657">
    <property type="term" value="P:telomeric loop disassembly"/>
    <property type="evidence" value="ECO:0007669"/>
    <property type="project" value="TreeGrafter"/>
</dbReference>